<dbReference type="GO" id="GO:0030154">
    <property type="term" value="P:cell differentiation"/>
    <property type="evidence" value="ECO:0007669"/>
    <property type="project" value="TreeGrafter"/>
</dbReference>
<evidence type="ECO:0000256" key="3">
    <source>
        <dbReference type="ARBA" id="ARBA00023125"/>
    </source>
</evidence>
<feature type="compositionally biased region" description="Polar residues" evidence="7">
    <location>
        <begin position="382"/>
        <end position="391"/>
    </location>
</feature>
<dbReference type="PROSITE" id="PS00350">
    <property type="entry name" value="MADS_BOX_1"/>
    <property type="match status" value="1"/>
</dbReference>
<dbReference type="InterPro" id="IPR033896">
    <property type="entry name" value="MEF2-like_N"/>
</dbReference>
<dbReference type="PRINTS" id="PR00404">
    <property type="entry name" value="MADSDOMAIN"/>
</dbReference>
<feature type="region of interest" description="Disordered" evidence="7">
    <location>
        <begin position="382"/>
        <end position="406"/>
    </location>
</feature>
<keyword evidence="2" id="KW-0805">Transcription regulation</keyword>
<evidence type="ECO:0000313" key="10">
    <source>
        <dbReference type="Proteomes" id="UP000650833"/>
    </source>
</evidence>
<dbReference type="SMART" id="SM00432">
    <property type="entry name" value="MADS"/>
    <property type="match status" value="1"/>
</dbReference>
<dbReference type="PANTHER" id="PTHR11945:SF23">
    <property type="entry name" value="MYOCYTE-SPECIFIC ENHANCER FACTOR 2D"/>
    <property type="match status" value="1"/>
</dbReference>
<dbReference type="GO" id="GO:0045944">
    <property type="term" value="P:positive regulation of transcription by RNA polymerase II"/>
    <property type="evidence" value="ECO:0007669"/>
    <property type="project" value="InterPro"/>
</dbReference>
<reference evidence="9" key="1">
    <citation type="submission" date="2020-12" db="EMBL/GenBank/DDBJ databases">
        <title>Metabolic potential, ecology and presence of endohyphal bacteria is reflected in genomic diversity of Mucoromycotina.</title>
        <authorList>
            <person name="Muszewska A."/>
            <person name="Okrasinska A."/>
            <person name="Steczkiewicz K."/>
            <person name="Drgas O."/>
            <person name="Orlowska M."/>
            <person name="Perlinska-Lenart U."/>
            <person name="Aleksandrzak-Piekarczyk T."/>
            <person name="Szatraj K."/>
            <person name="Zielenkiewicz U."/>
            <person name="Pilsyk S."/>
            <person name="Malc E."/>
            <person name="Mieczkowski P."/>
            <person name="Kruszewska J.S."/>
            <person name="Biernat P."/>
            <person name="Pawlowska J."/>
        </authorList>
    </citation>
    <scope>NUCLEOTIDE SEQUENCE</scope>
    <source>
        <strain evidence="9">CBS 226.32</strain>
    </source>
</reference>
<feature type="compositionally biased region" description="Low complexity" evidence="7">
    <location>
        <begin position="321"/>
        <end position="333"/>
    </location>
</feature>
<evidence type="ECO:0000256" key="2">
    <source>
        <dbReference type="ARBA" id="ARBA00023015"/>
    </source>
</evidence>
<feature type="region of interest" description="Disordered" evidence="7">
    <location>
        <begin position="239"/>
        <end position="346"/>
    </location>
</feature>
<dbReference type="OrthoDB" id="1898716at2759"/>
<evidence type="ECO:0000256" key="1">
    <source>
        <dbReference type="ARBA" id="ARBA00004123"/>
    </source>
</evidence>
<feature type="compositionally biased region" description="Low complexity" evidence="7">
    <location>
        <begin position="151"/>
        <end position="165"/>
    </location>
</feature>
<feature type="compositionally biased region" description="Acidic residues" evidence="7">
    <location>
        <begin position="91"/>
        <end position="103"/>
    </location>
</feature>
<dbReference type="CDD" id="cd00265">
    <property type="entry name" value="MADS_MEF2_like"/>
    <property type="match status" value="1"/>
</dbReference>
<feature type="compositionally biased region" description="Low complexity" evidence="7">
    <location>
        <begin position="274"/>
        <end position="296"/>
    </location>
</feature>
<organism evidence="9 10">
    <name type="scientific">Mucor plumbeus</name>
    <dbReference type="NCBI Taxonomy" id="97098"/>
    <lineage>
        <taxon>Eukaryota</taxon>
        <taxon>Fungi</taxon>
        <taxon>Fungi incertae sedis</taxon>
        <taxon>Mucoromycota</taxon>
        <taxon>Mucoromycotina</taxon>
        <taxon>Mucoromycetes</taxon>
        <taxon>Mucorales</taxon>
        <taxon>Mucorineae</taxon>
        <taxon>Mucoraceae</taxon>
        <taxon>Mucor</taxon>
    </lineage>
</organism>
<dbReference type="GO" id="GO:0005634">
    <property type="term" value="C:nucleus"/>
    <property type="evidence" value="ECO:0007669"/>
    <property type="project" value="UniProtKB-SubCell"/>
</dbReference>
<dbReference type="PROSITE" id="PS50066">
    <property type="entry name" value="MADS_BOX_2"/>
    <property type="match status" value="1"/>
</dbReference>
<sequence>MGRKKIKIQPIQDERNKQVTFLKRKHGLMKKAYELSVLCNCEIALLIFNTNSKLVQYASTDIDQILMKYTEYNDPHESKSNQDFINNEDGGNWEEGDETLEQETETHNEKRLTVENMGSPALPAPNNTTPPPTAASSSSRQPPHPPIVMTQQSIHHQQKQKQQQQPLPPPPPSKMVMYHHQPSAPTNQNPHYQFNYGPPPPPPQMQGYYDVYGGIHQPHPMYMAQGQLAQQGYGGPMIPTQPQPPQPHLVSYSPITSGHMTTPTPTSNMIPYYQQSPQQLQQQQQQQAQAQQQSQQTGNKKPKNLRVEIPSDNDDGEAQQKHPQPQQPYHPYLPLAPPSALPSQFAHNLPSPSTFYPEFYQQSELPSPLNFSSTPTGTSFYWPSRNPSMSGPTAGGDYKPSPLAKM</sequence>
<feature type="compositionally biased region" description="Polar residues" evidence="7">
    <location>
        <begin position="183"/>
        <end position="192"/>
    </location>
</feature>
<keyword evidence="4" id="KW-0804">Transcription</keyword>
<proteinExistence type="inferred from homology"/>
<evidence type="ECO:0000259" key="8">
    <source>
        <dbReference type="PROSITE" id="PS50066"/>
    </source>
</evidence>
<dbReference type="Proteomes" id="UP000650833">
    <property type="component" value="Unassembled WGS sequence"/>
</dbReference>
<keyword evidence="3" id="KW-0238">DNA-binding</keyword>
<dbReference type="Pfam" id="PF00319">
    <property type="entry name" value="SRF-TF"/>
    <property type="match status" value="1"/>
</dbReference>
<dbReference type="SUPFAM" id="SSF55455">
    <property type="entry name" value="SRF-like"/>
    <property type="match status" value="1"/>
</dbReference>
<comment type="similarity">
    <text evidence="6">Belongs to the MEF2 family.</text>
</comment>
<dbReference type="AlphaFoldDB" id="A0A8H7QP22"/>
<dbReference type="GO" id="GO:0000981">
    <property type="term" value="F:DNA-binding transcription factor activity, RNA polymerase II-specific"/>
    <property type="evidence" value="ECO:0007669"/>
    <property type="project" value="TreeGrafter"/>
</dbReference>
<comment type="subcellular location">
    <subcellularLocation>
        <location evidence="1">Nucleus</location>
    </subcellularLocation>
</comment>
<dbReference type="EMBL" id="JAEPRC010000489">
    <property type="protein sequence ID" value="KAG2196172.1"/>
    <property type="molecule type" value="Genomic_DNA"/>
</dbReference>
<feature type="domain" description="MADS-box" evidence="8">
    <location>
        <begin position="1"/>
        <end position="61"/>
    </location>
</feature>
<evidence type="ECO:0000256" key="4">
    <source>
        <dbReference type="ARBA" id="ARBA00023163"/>
    </source>
</evidence>
<evidence type="ECO:0000256" key="6">
    <source>
        <dbReference type="ARBA" id="ARBA00025805"/>
    </source>
</evidence>
<dbReference type="GO" id="GO:0000978">
    <property type="term" value="F:RNA polymerase II cis-regulatory region sequence-specific DNA binding"/>
    <property type="evidence" value="ECO:0007669"/>
    <property type="project" value="TreeGrafter"/>
</dbReference>
<comment type="caution">
    <text evidence="9">The sequence shown here is derived from an EMBL/GenBank/DDBJ whole genome shotgun (WGS) entry which is preliminary data.</text>
</comment>
<evidence type="ECO:0000313" key="9">
    <source>
        <dbReference type="EMBL" id="KAG2196172.1"/>
    </source>
</evidence>
<accession>A0A8H7QP22</accession>
<protein>
    <recommendedName>
        <fullName evidence="8">MADS-box domain-containing protein</fullName>
    </recommendedName>
</protein>
<keyword evidence="10" id="KW-1185">Reference proteome</keyword>
<evidence type="ECO:0000256" key="7">
    <source>
        <dbReference type="SAM" id="MobiDB-lite"/>
    </source>
</evidence>
<dbReference type="PANTHER" id="PTHR11945">
    <property type="entry name" value="MADS BOX PROTEIN"/>
    <property type="match status" value="1"/>
</dbReference>
<dbReference type="InterPro" id="IPR002100">
    <property type="entry name" value="TF_MADSbox"/>
</dbReference>
<evidence type="ECO:0000256" key="5">
    <source>
        <dbReference type="ARBA" id="ARBA00023242"/>
    </source>
</evidence>
<dbReference type="Gene3D" id="3.40.1810.10">
    <property type="entry name" value="Transcription factor, MADS-box"/>
    <property type="match status" value="1"/>
</dbReference>
<dbReference type="InterPro" id="IPR036879">
    <property type="entry name" value="TF_MADSbox_sf"/>
</dbReference>
<keyword evidence="5" id="KW-0539">Nucleus</keyword>
<feature type="compositionally biased region" description="Polar residues" evidence="7">
    <location>
        <begin position="253"/>
        <end position="269"/>
    </location>
</feature>
<feature type="compositionally biased region" description="Basic and acidic residues" evidence="7">
    <location>
        <begin position="104"/>
        <end position="113"/>
    </location>
</feature>
<gene>
    <name evidence="9" type="ORF">INT46_000453</name>
</gene>
<feature type="region of interest" description="Disordered" evidence="7">
    <location>
        <begin position="74"/>
        <end position="198"/>
    </location>
</feature>
<name>A0A8H7QP22_9FUNG</name>
<dbReference type="GO" id="GO:0046983">
    <property type="term" value="F:protein dimerization activity"/>
    <property type="evidence" value="ECO:0007669"/>
    <property type="project" value="InterPro"/>
</dbReference>